<dbReference type="InterPro" id="IPR000983">
    <property type="entry name" value="Bac_GSPG_pilin"/>
</dbReference>
<evidence type="ECO:0000256" key="7">
    <source>
        <dbReference type="ARBA" id="ARBA00022692"/>
    </source>
</evidence>
<evidence type="ECO:0000313" key="12">
    <source>
        <dbReference type="EMBL" id="TCJ88671.1"/>
    </source>
</evidence>
<evidence type="ECO:0000256" key="4">
    <source>
        <dbReference type="ARBA" id="ARBA00022475"/>
    </source>
</evidence>
<dbReference type="NCBIfam" id="TIGR02532">
    <property type="entry name" value="IV_pilin_GFxxxE"/>
    <property type="match status" value="1"/>
</dbReference>
<dbReference type="Pfam" id="PF07963">
    <property type="entry name" value="N_methyl"/>
    <property type="match status" value="1"/>
</dbReference>
<evidence type="ECO:0000256" key="10">
    <source>
        <dbReference type="SAM" id="Phobius"/>
    </source>
</evidence>
<keyword evidence="5" id="KW-0488">Methylation</keyword>
<dbReference type="OrthoDB" id="9795612at2"/>
<dbReference type="PRINTS" id="PR00813">
    <property type="entry name" value="BCTERIALGSPG"/>
</dbReference>
<feature type="domain" description="Type II secretion system protein GspG C-terminal" evidence="11">
    <location>
        <begin position="42"/>
        <end position="144"/>
    </location>
</feature>
<dbReference type="GO" id="GO:0005886">
    <property type="term" value="C:plasma membrane"/>
    <property type="evidence" value="ECO:0007669"/>
    <property type="project" value="UniProtKB-SubCell"/>
</dbReference>
<dbReference type="Gene3D" id="3.30.700.10">
    <property type="entry name" value="Glycoprotein, Type 4 Pilin"/>
    <property type="match status" value="1"/>
</dbReference>
<protein>
    <recommendedName>
        <fullName evidence="3">Type II secretion system core protein G</fullName>
    </recommendedName>
</protein>
<dbReference type="SUPFAM" id="SSF54523">
    <property type="entry name" value="Pili subunits"/>
    <property type="match status" value="1"/>
</dbReference>
<evidence type="ECO:0000256" key="3">
    <source>
        <dbReference type="ARBA" id="ARBA00020042"/>
    </source>
</evidence>
<evidence type="ECO:0000259" key="11">
    <source>
        <dbReference type="Pfam" id="PF08334"/>
    </source>
</evidence>
<dbReference type="GO" id="GO:0015627">
    <property type="term" value="C:type II protein secretion system complex"/>
    <property type="evidence" value="ECO:0007669"/>
    <property type="project" value="InterPro"/>
</dbReference>
<keyword evidence="6" id="KW-0997">Cell inner membrane</keyword>
<evidence type="ECO:0000256" key="5">
    <source>
        <dbReference type="ARBA" id="ARBA00022481"/>
    </source>
</evidence>
<sequence>MKRSRNNIQSLSRAQSLGFTLLEVMVVVVIIAVMAAAVGPAIFDNLNKANVTRAGTDIKSISSMLEIYRAENYNYPSTDQGLEALVSKPSGDPEAKNWRRYTKKTPIDPWGNPYNYLSPGAKGDVDIYSFGPDGVQSDDDIGNWQLDN</sequence>
<keyword evidence="8 10" id="KW-1133">Transmembrane helix</keyword>
<comment type="subcellular location">
    <subcellularLocation>
        <location evidence="1">Cell inner membrane</location>
        <topology evidence="1">Single-pass membrane protein</topology>
    </subcellularLocation>
</comment>
<dbReference type="InterPro" id="IPR012902">
    <property type="entry name" value="N_methyl_site"/>
</dbReference>
<dbReference type="InterPro" id="IPR010054">
    <property type="entry name" value="Type2_sec_GspG"/>
</dbReference>
<evidence type="ECO:0000256" key="2">
    <source>
        <dbReference type="ARBA" id="ARBA00009984"/>
    </source>
</evidence>
<comment type="similarity">
    <text evidence="2">Belongs to the GSP G family.</text>
</comment>
<feature type="transmembrane region" description="Helical" evidence="10">
    <location>
        <begin position="21"/>
        <end position="43"/>
    </location>
</feature>
<dbReference type="RefSeq" id="WP_131904352.1">
    <property type="nucleotide sequence ID" value="NZ_BAAAFU010000008.1"/>
</dbReference>
<comment type="caution">
    <text evidence="12">The sequence shown here is derived from an EMBL/GenBank/DDBJ whole genome shotgun (WGS) entry which is preliminary data.</text>
</comment>
<keyword evidence="7 10" id="KW-0812">Transmembrane</keyword>
<proteinExistence type="inferred from homology"/>
<evidence type="ECO:0000256" key="9">
    <source>
        <dbReference type="ARBA" id="ARBA00023136"/>
    </source>
</evidence>
<keyword evidence="4" id="KW-1003">Cell membrane</keyword>
<reference evidence="12 13" key="1">
    <citation type="submission" date="2019-03" db="EMBL/GenBank/DDBJ databases">
        <title>Genomic Encyclopedia of Type Strains, Phase IV (KMG-IV): sequencing the most valuable type-strain genomes for metagenomic binning, comparative biology and taxonomic classification.</title>
        <authorList>
            <person name="Goeker M."/>
        </authorList>
    </citation>
    <scope>NUCLEOTIDE SEQUENCE [LARGE SCALE GENOMIC DNA]</scope>
    <source>
        <strain evidence="12 13">DSM 24830</strain>
    </source>
</reference>
<evidence type="ECO:0000256" key="6">
    <source>
        <dbReference type="ARBA" id="ARBA00022519"/>
    </source>
</evidence>
<dbReference type="EMBL" id="SMFQ01000002">
    <property type="protein sequence ID" value="TCJ88671.1"/>
    <property type="molecule type" value="Genomic_DNA"/>
</dbReference>
<gene>
    <name evidence="12" type="ORF">EV695_0529</name>
</gene>
<evidence type="ECO:0000256" key="1">
    <source>
        <dbReference type="ARBA" id="ARBA00004377"/>
    </source>
</evidence>
<name>A0A4R1FCX6_9GAMM</name>
<accession>A0A4R1FCX6</accession>
<dbReference type="GO" id="GO:0015628">
    <property type="term" value="P:protein secretion by the type II secretion system"/>
    <property type="evidence" value="ECO:0007669"/>
    <property type="project" value="InterPro"/>
</dbReference>
<dbReference type="Proteomes" id="UP000294887">
    <property type="component" value="Unassembled WGS sequence"/>
</dbReference>
<dbReference type="Pfam" id="PF08334">
    <property type="entry name" value="T2SSG"/>
    <property type="match status" value="1"/>
</dbReference>
<dbReference type="InterPro" id="IPR013545">
    <property type="entry name" value="T2SS_protein-GspG_C"/>
</dbReference>
<dbReference type="InterPro" id="IPR045584">
    <property type="entry name" value="Pilin-like"/>
</dbReference>
<evidence type="ECO:0000313" key="13">
    <source>
        <dbReference type="Proteomes" id="UP000294887"/>
    </source>
</evidence>
<dbReference type="NCBIfam" id="TIGR01710">
    <property type="entry name" value="typeII_sec_gspG"/>
    <property type="match status" value="1"/>
</dbReference>
<dbReference type="AlphaFoldDB" id="A0A4R1FCX6"/>
<keyword evidence="13" id="KW-1185">Reference proteome</keyword>
<evidence type="ECO:0000256" key="8">
    <source>
        <dbReference type="ARBA" id="ARBA00022989"/>
    </source>
</evidence>
<organism evidence="12 13">
    <name type="scientific">Cocleimonas flava</name>
    <dbReference type="NCBI Taxonomy" id="634765"/>
    <lineage>
        <taxon>Bacteria</taxon>
        <taxon>Pseudomonadati</taxon>
        <taxon>Pseudomonadota</taxon>
        <taxon>Gammaproteobacteria</taxon>
        <taxon>Thiotrichales</taxon>
        <taxon>Thiotrichaceae</taxon>
        <taxon>Cocleimonas</taxon>
    </lineage>
</organism>
<keyword evidence="9 10" id="KW-0472">Membrane</keyword>